<evidence type="ECO:0000313" key="7">
    <source>
        <dbReference type="Proteomes" id="UP000732298"/>
    </source>
</evidence>
<dbReference type="GO" id="GO:0035925">
    <property type="term" value="F:mRNA 3'-UTR AU-rich region binding"/>
    <property type="evidence" value="ECO:0007669"/>
    <property type="project" value="TreeGrafter"/>
</dbReference>
<dbReference type="PANTHER" id="PTHR11097">
    <property type="entry name" value="EXOSOME COMPLEX EXONUCLEASE RIBOSOMAL RNA PROCESSING PROTEIN"/>
    <property type="match status" value="1"/>
</dbReference>
<dbReference type="Pfam" id="PF03725">
    <property type="entry name" value="RNase_PH_C"/>
    <property type="match status" value="1"/>
</dbReference>
<comment type="subcellular location">
    <subcellularLocation>
        <location evidence="1">Cytoplasm</location>
    </subcellularLocation>
</comment>
<dbReference type="Proteomes" id="UP000732298">
    <property type="component" value="Unassembled WGS sequence"/>
</dbReference>
<evidence type="ECO:0000313" key="6">
    <source>
        <dbReference type="EMBL" id="MBI4210677.1"/>
    </source>
</evidence>
<protein>
    <submittedName>
        <fullName evidence="6">Exosome complex protein Rrp42</fullName>
    </submittedName>
</protein>
<dbReference type="InterPro" id="IPR050590">
    <property type="entry name" value="Exosome_comp_Rrp42_subfam"/>
</dbReference>
<evidence type="ECO:0000256" key="3">
    <source>
        <dbReference type="ARBA" id="ARBA00022835"/>
    </source>
</evidence>
<evidence type="ECO:0000259" key="4">
    <source>
        <dbReference type="Pfam" id="PF01138"/>
    </source>
</evidence>
<proteinExistence type="predicted"/>
<dbReference type="PANTHER" id="PTHR11097:SF8">
    <property type="entry name" value="EXOSOME COMPLEX COMPONENT RRP42"/>
    <property type="match status" value="1"/>
</dbReference>
<dbReference type="InterPro" id="IPR001247">
    <property type="entry name" value="ExoRNase_PH_dom1"/>
</dbReference>
<dbReference type="EMBL" id="JACQPB010000040">
    <property type="protein sequence ID" value="MBI4210677.1"/>
    <property type="molecule type" value="Genomic_DNA"/>
</dbReference>
<dbReference type="GO" id="GO:0016075">
    <property type="term" value="P:rRNA catabolic process"/>
    <property type="evidence" value="ECO:0007669"/>
    <property type="project" value="TreeGrafter"/>
</dbReference>
<dbReference type="SUPFAM" id="SSF54211">
    <property type="entry name" value="Ribosomal protein S5 domain 2-like"/>
    <property type="match status" value="1"/>
</dbReference>
<accession>A0A8T3YLW6</accession>
<dbReference type="AlphaFoldDB" id="A0A8T3YLW6"/>
<dbReference type="InterPro" id="IPR020568">
    <property type="entry name" value="Ribosomal_Su5_D2-typ_SF"/>
</dbReference>
<gene>
    <name evidence="6" type="ORF">HY544_04190</name>
</gene>
<dbReference type="GO" id="GO:0000177">
    <property type="term" value="C:cytoplasmic exosome (RNase complex)"/>
    <property type="evidence" value="ECO:0007669"/>
    <property type="project" value="TreeGrafter"/>
</dbReference>
<dbReference type="InterPro" id="IPR027408">
    <property type="entry name" value="PNPase/RNase_PH_dom_sf"/>
</dbReference>
<keyword evidence="2" id="KW-0963">Cytoplasm</keyword>
<evidence type="ECO:0000259" key="5">
    <source>
        <dbReference type="Pfam" id="PF03725"/>
    </source>
</evidence>
<dbReference type="Pfam" id="PF01138">
    <property type="entry name" value="RNase_PH"/>
    <property type="match status" value="1"/>
</dbReference>
<feature type="domain" description="Exoribonuclease phosphorolytic" evidence="4">
    <location>
        <begin position="30"/>
        <end position="165"/>
    </location>
</feature>
<comment type="caution">
    <text evidence="6">The sequence shown here is derived from an EMBL/GenBank/DDBJ whole genome shotgun (WGS) entry which is preliminary data.</text>
</comment>
<evidence type="ECO:0000256" key="1">
    <source>
        <dbReference type="ARBA" id="ARBA00004496"/>
    </source>
</evidence>
<dbReference type="SUPFAM" id="SSF55666">
    <property type="entry name" value="Ribonuclease PH domain 2-like"/>
    <property type="match status" value="1"/>
</dbReference>
<dbReference type="Gene3D" id="3.30.230.70">
    <property type="entry name" value="GHMP Kinase, N-terminal domain"/>
    <property type="match status" value="1"/>
</dbReference>
<feature type="domain" description="Exoribonuclease phosphorolytic" evidence="5">
    <location>
        <begin position="187"/>
        <end position="250"/>
    </location>
</feature>
<keyword evidence="3" id="KW-0271">Exosome</keyword>
<name>A0A8T3YLW6_9ARCH</name>
<dbReference type="InterPro" id="IPR015847">
    <property type="entry name" value="ExoRNase_PH_dom2"/>
</dbReference>
<reference evidence="6" key="1">
    <citation type="submission" date="2020-07" db="EMBL/GenBank/DDBJ databases">
        <title>Huge and variable diversity of episymbiotic CPR bacteria and DPANN archaea in groundwater ecosystems.</title>
        <authorList>
            <person name="He C.Y."/>
            <person name="Keren R."/>
            <person name="Whittaker M."/>
            <person name="Farag I.F."/>
            <person name="Doudna J."/>
            <person name="Cate J.H.D."/>
            <person name="Banfield J.F."/>
        </authorList>
    </citation>
    <scope>NUCLEOTIDE SEQUENCE</scope>
    <source>
        <strain evidence="6">NC_groundwater_1296_Ag_S-0.2um_52_80</strain>
    </source>
</reference>
<evidence type="ECO:0000256" key="2">
    <source>
        <dbReference type="ARBA" id="ARBA00022490"/>
    </source>
</evidence>
<organism evidence="6 7">
    <name type="scientific">Candidatus Iainarchaeum sp</name>
    <dbReference type="NCBI Taxonomy" id="3101447"/>
    <lineage>
        <taxon>Archaea</taxon>
        <taxon>Candidatus Iainarchaeota</taxon>
        <taxon>Candidatus Iainarchaeia</taxon>
        <taxon>Candidatus Iainarchaeales</taxon>
        <taxon>Candidatus Iainarchaeaceae</taxon>
        <taxon>Candidatus Iainarchaeum</taxon>
    </lineage>
</organism>
<dbReference type="NCBIfam" id="NF003282">
    <property type="entry name" value="PRK04282.1-1"/>
    <property type="match status" value="1"/>
</dbReference>
<sequence>MISELWDLRVDKVVADLKEGRRIDARKVDEVRKITVTHGVSENADGSARVRLGETDVIAGIKMVPGEPYPDMPDEGSISVGAELLPMADPEFEVGPPRAEAIELSRVVDRGIRESKAIDFKDLCIKEGEQVWIGFVDIYILNNDGNLFDACGVAAISALLETKLPKLDGGKIVKGEYAGKLKIKAKPILNTFAKVGNVVVADPVLSEEKSMSARFSVAVTEDDKITAFQKGLAGSFKYEEINACIDIAMRNSKQIRKLL</sequence>
<dbReference type="InterPro" id="IPR036345">
    <property type="entry name" value="ExoRNase_PH_dom2_sf"/>
</dbReference>